<evidence type="ECO:0000256" key="5">
    <source>
        <dbReference type="ARBA" id="ARBA00023136"/>
    </source>
</evidence>
<evidence type="ECO:0000256" key="4">
    <source>
        <dbReference type="ARBA" id="ARBA00022989"/>
    </source>
</evidence>
<feature type="transmembrane region" description="Helical" evidence="6">
    <location>
        <begin position="12"/>
        <end position="35"/>
    </location>
</feature>
<evidence type="ECO:0000256" key="6">
    <source>
        <dbReference type="SAM" id="Phobius"/>
    </source>
</evidence>
<feature type="transmembrane region" description="Helical" evidence="6">
    <location>
        <begin position="367"/>
        <end position="387"/>
    </location>
</feature>
<feature type="transmembrane region" description="Helical" evidence="6">
    <location>
        <begin position="211"/>
        <end position="236"/>
    </location>
</feature>
<keyword evidence="5 6" id="KW-0472">Membrane</keyword>
<feature type="transmembrane region" description="Helical" evidence="6">
    <location>
        <begin position="279"/>
        <end position="296"/>
    </location>
</feature>
<dbReference type="InterPro" id="IPR050930">
    <property type="entry name" value="MFS_Vesicular_Transporter"/>
</dbReference>
<accession>A0A1N7DS70</accession>
<reference evidence="8" key="1">
    <citation type="submission" date="2017-01" db="EMBL/GenBank/DDBJ databases">
        <authorList>
            <person name="Varghese N."/>
            <person name="Submissions S."/>
        </authorList>
    </citation>
    <scope>NUCLEOTIDE SEQUENCE [LARGE SCALE GENOMIC DNA]</scope>
    <source>
        <strain evidence="8">DSM 21768</strain>
    </source>
</reference>
<dbReference type="EMBL" id="FTNU01000002">
    <property type="protein sequence ID" value="SIR78618.1"/>
    <property type="molecule type" value="Genomic_DNA"/>
</dbReference>
<feature type="transmembrane region" description="Helical" evidence="6">
    <location>
        <begin position="144"/>
        <end position="164"/>
    </location>
</feature>
<organism evidence="7 8">
    <name type="scientific">Moraxella cuniculi DSM 21768</name>
    <dbReference type="NCBI Taxonomy" id="1122245"/>
    <lineage>
        <taxon>Bacteria</taxon>
        <taxon>Pseudomonadati</taxon>
        <taxon>Pseudomonadota</taxon>
        <taxon>Gammaproteobacteria</taxon>
        <taxon>Moraxellales</taxon>
        <taxon>Moraxellaceae</taxon>
        <taxon>Moraxella</taxon>
    </lineage>
</organism>
<evidence type="ECO:0000256" key="3">
    <source>
        <dbReference type="ARBA" id="ARBA00022692"/>
    </source>
</evidence>
<evidence type="ECO:0000313" key="7">
    <source>
        <dbReference type="EMBL" id="SIR78618.1"/>
    </source>
</evidence>
<dbReference type="Gene3D" id="1.20.1250.20">
    <property type="entry name" value="MFS general substrate transporter like domains"/>
    <property type="match status" value="2"/>
</dbReference>
<name>A0A1N7DS70_9GAMM</name>
<proteinExistence type="predicted"/>
<feature type="transmembrane region" description="Helical" evidence="6">
    <location>
        <begin position="170"/>
        <end position="190"/>
    </location>
</feature>
<evidence type="ECO:0000256" key="2">
    <source>
        <dbReference type="ARBA" id="ARBA00022448"/>
    </source>
</evidence>
<dbReference type="GO" id="GO:0022857">
    <property type="term" value="F:transmembrane transporter activity"/>
    <property type="evidence" value="ECO:0007669"/>
    <property type="project" value="InterPro"/>
</dbReference>
<evidence type="ECO:0000256" key="1">
    <source>
        <dbReference type="ARBA" id="ARBA00004141"/>
    </source>
</evidence>
<comment type="subcellular location">
    <subcellularLocation>
        <location evidence="1">Membrane</location>
        <topology evidence="1">Multi-pass membrane protein</topology>
    </subcellularLocation>
</comment>
<dbReference type="GO" id="GO:0016020">
    <property type="term" value="C:membrane"/>
    <property type="evidence" value="ECO:0007669"/>
    <property type="project" value="UniProtKB-SubCell"/>
</dbReference>
<dbReference type="InterPro" id="IPR011701">
    <property type="entry name" value="MFS"/>
</dbReference>
<feature type="transmembrane region" description="Helical" evidence="6">
    <location>
        <begin position="248"/>
        <end position="267"/>
    </location>
</feature>
<feature type="transmembrane region" description="Helical" evidence="6">
    <location>
        <begin position="74"/>
        <end position="93"/>
    </location>
</feature>
<dbReference type="AlphaFoldDB" id="A0A1N7DS70"/>
<protein>
    <submittedName>
        <fullName evidence="7">Predicted arabinose efflux permease, MFS family</fullName>
    </submittedName>
</protein>
<gene>
    <name evidence="7" type="ORF">SAMN02745664_10269</name>
</gene>
<dbReference type="PANTHER" id="PTHR23506:SF23">
    <property type="entry name" value="GH10249P"/>
    <property type="match status" value="1"/>
</dbReference>
<keyword evidence="3 6" id="KW-0812">Transmembrane</keyword>
<keyword evidence="8" id="KW-1185">Reference proteome</keyword>
<feature type="transmembrane region" description="Helical" evidence="6">
    <location>
        <begin position="41"/>
        <end position="62"/>
    </location>
</feature>
<dbReference type="InterPro" id="IPR036259">
    <property type="entry name" value="MFS_trans_sf"/>
</dbReference>
<sequence>MDKKLKNYIRYLCGGMLLSSLASSMYLIVLPLYVYHLTNSAISTAFQVTVSAIGSLLSCFFVNNFNLFKSDKNHIVAINVCLSLLLCLSYFFSGLNIIYWLYLISFVATFLDTCSSGYIESLISFIAKTAENTNRQNIIAKTKIFSGMGSALGFFFGGTLLSLFEYKMVFLMSGGLFILSCIFIHRISINDAKPRDNAIKKAVYQILFAKNIFYLSTAHGVSAISLFIYNGSFIYILKNIYNVDDVYVSLYFFMMMLAAIFGSLFMARLSKSQALPVYMAPRLRTLYALLFLIVAFSTNYWYFLVSVFVLNFIHAFSIPFWQDCFQKYSAASQWRVIGTSRKTLVAMAGIVGSFLGGYLIGGYGVMITYFFAAFLALISSVLLMIFVRQSSEAQPKM</sequence>
<dbReference type="Proteomes" id="UP000187495">
    <property type="component" value="Unassembled WGS sequence"/>
</dbReference>
<feature type="transmembrane region" description="Helical" evidence="6">
    <location>
        <begin position="302"/>
        <end position="322"/>
    </location>
</feature>
<dbReference type="SUPFAM" id="SSF103473">
    <property type="entry name" value="MFS general substrate transporter"/>
    <property type="match status" value="1"/>
</dbReference>
<dbReference type="Pfam" id="PF07690">
    <property type="entry name" value="MFS_1"/>
    <property type="match status" value="1"/>
</dbReference>
<keyword evidence="4 6" id="KW-1133">Transmembrane helix</keyword>
<feature type="transmembrane region" description="Helical" evidence="6">
    <location>
        <begin position="99"/>
        <end position="123"/>
    </location>
</feature>
<evidence type="ECO:0000313" key="8">
    <source>
        <dbReference type="Proteomes" id="UP000187495"/>
    </source>
</evidence>
<feature type="transmembrane region" description="Helical" evidence="6">
    <location>
        <begin position="343"/>
        <end position="361"/>
    </location>
</feature>
<dbReference type="PANTHER" id="PTHR23506">
    <property type="entry name" value="GH10249P"/>
    <property type="match status" value="1"/>
</dbReference>
<dbReference type="RefSeq" id="WP_078310206.1">
    <property type="nucleotide sequence ID" value="NZ_FTNU01000002.1"/>
</dbReference>
<keyword evidence="2" id="KW-0813">Transport</keyword>